<dbReference type="Proteomes" id="UP000230002">
    <property type="component" value="Unassembled WGS sequence"/>
</dbReference>
<dbReference type="STRING" id="1077348.A0A2G8RQ51"/>
<evidence type="ECO:0000313" key="2">
    <source>
        <dbReference type="EMBL" id="PIL23640.1"/>
    </source>
</evidence>
<protein>
    <recommendedName>
        <fullName evidence="4">Transposase family Tnp2 protein</fullName>
    </recommendedName>
</protein>
<dbReference type="EMBL" id="AYKW01000068">
    <property type="protein sequence ID" value="PIL23640.1"/>
    <property type="molecule type" value="Genomic_DNA"/>
</dbReference>
<evidence type="ECO:0000256" key="1">
    <source>
        <dbReference type="SAM" id="MobiDB-lite"/>
    </source>
</evidence>
<dbReference type="PANTHER" id="PTHR46579:SF1">
    <property type="entry name" value="F5_8 TYPE C DOMAIN-CONTAINING PROTEIN"/>
    <property type="match status" value="1"/>
</dbReference>
<dbReference type="InterPro" id="IPR004242">
    <property type="entry name" value="Transposase_21"/>
</dbReference>
<name>A0A2G8RQ51_9APHY</name>
<sequence length="528" mass="59011">MEVLPATGSHDAGVQALPPPLPSPSSSSNRIENSTNVPGLDSSATAALHTAATNLQDSVWAGHDAEGGDNGGPELSLEDQEVWERLHAEEQEVAEYEVISVWDELAESFLREGMISAFLANKPIAKEMKYHAKEQAKHAPSVIRDVTDSENYCALLNKHVTIDGKSLAHKYFDDARDVALGLSTDGFAPFKCRTKTAWPLILFNYNLHPDIHTHLNNILGLGVIPGPKKPVDFNSFLWPVVHEFLQLSVGVHAYNALSNAFFALRVYLILIFGDIPAISIVMRMKGHNGVCPCHMCEIQGVRIPESRNPVHYVSLNRARHPHVLSDPEAVRMYDPSHLPLRTHSNFMKQTKEVQFASSESDSECLTKLYGIKGTPVLSALSSLSFPSSFPYDFMHLIWENVIKNLMLLWTGKYKDLDEGSENYQFPSAVWDAIGSATADSGDSLPYIFGPRPPNIATDKVSWTADTWSFWTQYIAPILLRSCFLHDKYYDHFVELVRLINICLGFDITTAQVDDVHSSFIKWVQKYEE</sequence>
<organism evidence="2 3">
    <name type="scientific">Ganoderma sinense ZZ0214-1</name>
    <dbReference type="NCBI Taxonomy" id="1077348"/>
    <lineage>
        <taxon>Eukaryota</taxon>
        <taxon>Fungi</taxon>
        <taxon>Dikarya</taxon>
        <taxon>Basidiomycota</taxon>
        <taxon>Agaricomycotina</taxon>
        <taxon>Agaricomycetes</taxon>
        <taxon>Polyporales</taxon>
        <taxon>Polyporaceae</taxon>
        <taxon>Ganoderma</taxon>
    </lineage>
</organism>
<dbReference type="AlphaFoldDB" id="A0A2G8RQ51"/>
<accession>A0A2G8RQ51</accession>
<proteinExistence type="predicted"/>
<dbReference type="Pfam" id="PF02992">
    <property type="entry name" value="Transposase_21"/>
    <property type="match status" value="1"/>
</dbReference>
<comment type="caution">
    <text evidence="2">The sequence shown here is derived from an EMBL/GenBank/DDBJ whole genome shotgun (WGS) entry which is preliminary data.</text>
</comment>
<dbReference type="PANTHER" id="PTHR46579">
    <property type="entry name" value="F5/8 TYPE C DOMAIN-CONTAINING PROTEIN-RELATED"/>
    <property type="match status" value="1"/>
</dbReference>
<evidence type="ECO:0000313" key="3">
    <source>
        <dbReference type="Proteomes" id="UP000230002"/>
    </source>
</evidence>
<feature type="region of interest" description="Disordered" evidence="1">
    <location>
        <begin position="1"/>
        <end position="41"/>
    </location>
</feature>
<gene>
    <name evidence="2" type="ORF">GSI_14953</name>
</gene>
<keyword evidence="3" id="KW-1185">Reference proteome</keyword>
<dbReference type="OrthoDB" id="2404451at2759"/>
<reference evidence="2 3" key="1">
    <citation type="journal article" date="2015" name="Sci. Rep.">
        <title>Chromosome-level genome map provides insights into diverse defense mechanisms in the medicinal fungus Ganoderma sinense.</title>
        <authorList>
            <person name="Zhu Y."/>
            <person name="Xu J."/>
            <person name="Sun C."/>
            <person name="Zhou S."/>
            <person name="Xu H."/>
            <person name="Nelson D.R."/>
            <person name="Qian J."/>
            <person name="Song J."/>
            <person name="Luo H."/>
            <person name="Xiang L."/>
            <person name="Li Y."/>
            <person name="Xu Z."/>
            <person name="Ji A."/>
            <person name="Wang L."/>
            <person name="Lu S."/>
            <person name="Hayward A."/>
            <person name="Sun W."/>
            <person name="Li X."/>
            <person name="Schwartz D.C."/>
            <person name="Wang Y."/>
            <person name="Chen S."/>
        </authorList>
    </citation>
    <scope>NUCLEOTIDE SEQUENCE [LARGE SCALE GENOMIC DNA]</scope>
    <source>
        <strain evidence="2 3">ZZ0214-1</strain>
    </source>
</reference>
<evidence type="ECO:0008006" key="4">
    <source>
        <dbReference type="Google" id="ProtNLM"/>
    </source>
</evidence>